<name>A0A975IYF3_9BACT</name>
<evidence type="ECO:0000256" key="1">
    <source>
        <dbReference type="SAM" id="Coils"/>
    </source>
</evidence>
<evidence type="ECO:0000313" key="5">
    <source>
        <dbReference type="Proteomes" id="UP000676169"/>
    </source>
</evidence>
<evidence type="ECO:0000259" key="3">
    <source>
        <dbReference type="Pfam" id="PF13488"/>
    </source>
</evidence>
<dbReference type="AlphaFoldDB" id="A0A975IYF3"/>
<dbReference type="Pfam" id="PF13488">
    <property type="entry name" value="Gly-zipper_Omp"/>
    <property type="match status" value="1"/>
</dbReference>
<organism evidence="4 5">
    <name type="scientific">Luteolibacter ambystomatis</name>
    <dbReference type="NCBI Taxonomy" id="2824561"/>
    <lineage>
        <taxon>Bacteria</taxon>
        <taxon>Pseudomonadati</taxon>
        <taxon>Verrucomicrobiota</taxon>
        <taxon>Verrucomicrobiia</taxon>
        <taxon>Verrucomicrobiales</taxon>
        <taxon>Verrucomicrobiaceae</taxon>
        <taxon>Luteolibacter</taxon>
    </lineage>
</organism>
<evidence type="ECO:0000256" key="2">
    <source>
        <dbReference type="SAM" id="MobiDB-lite"/>
    </source>
</evidence>
<reference evidence="4" key="1">
    <citation type="submission" date="2021-04" db="EMBL/GenBank/DDBJ databases">
        <title>Luteolibacter sp. 32A isolated from the skin of an Anderson's salamander (Ambystoma andersonii).</title>
        <authorList>
            <person name="Spergser J."/>
            <person name="Busse H.-J."/>
        </authorList>
    </citation>
    <scope>NUCLEOTIDE SEQUENCE</scope>
    <source>
        <strain evidence="4">32A</strain>
    </source>
</reference>
<dbReference type="KEGG" id="lamb:KBB96_14555"/>
<sequence length="218" mass="22417">MNPKNPLARRSVMLCTSLVGATSLLLTSCADTQDGRLTQAQGAGIGALGGAALGGLIGAASGNAGRGALIGAALGGAGGFAYGTHVANQKAKYKSTEEWLDACIAEAESHRRAAVAYNRKLDGRIASLQSEVRAAKASGNKGELQRLKQEIKQERIEAEKQVNSINQEVKAQNSAISQAGGSSRVSALRSKTSSVSAEGASTKQKVQRLASLENQIGV</sequence>
<keyword evidence="5" id="KW-1185">Reference proteome</keyword>
<feature type="domain" description="Glycine zipper" evidence="3">
    <location>
        <begin position="45"/>
        <end position="89"/>
    </location>
</feature>
<gene>
    <name evidence="4" type="ORF">KBB96_14555</name>
</gene>
<proteinExistence type="predicted"/>
<keyword evidence="1" id="KW-0175">Coiled coil</keyword>
<feature type="compositionally biased region" description="Polar residues" evidence="2">
    <location>
        <begin position="176"/>
        <end position="204"/>
    </location>
</feature>
<accession>A0A975IYF3</accession>
<dbReference type="PROSITE" id="PS51257">
    <property type="entry name" value="PROKAR_LIPOPROTEIN"/>
    <property type="match status" value="1"/>
</dbReference>
<dbReference type="InterPro" id="IPR039567">
    <property type="entry name" value="Gly-zipper"/>
</dbReference>
<evidence type="ECO:0000313" key="4">
    <source>
        <dbReference type="EMBL" id="QUE50084.1"/>
    </source>
</evidence>
<feature type="coiled-coil region" evidence="1">
    <location>
        <begin position="118"/>
        <end position="175"/>
    </location>
</feature>
<dbReference type="Proteomes" id="UP000676169">
    <property type="component" value="Chromosome"/>
</dbReference>
<protein>
    <recommendedName>
        <fullName evidence="3">Glycine zipper domain-containing protein</fullName>
    </recommendedName>
</protein>
<dbReference type="RefSeq" id="WP_211630173.1">
    <property type="nucleotide sequence ID" value="NZ_CP073100.1"/>
</dbReference>
<dbReference type="EMBL" id="CP073100">
    <property type="protein sequence ID" value="QUE50084.1"/>
    <property type="molecule type" value="Genomic_DNA"/>
</dbReference>
<feature type="region of interest" description="Disordered" evidence="2">
    <location>
        <begin position="176"/>
        <end position="218"/>
    </location>
</feature>